<feature type="region of interest" description="Disordered" evidence="1">
    <location>
        <begin position="1"/>
        <end position="24"/>
    </location>
</feature>
<evidence type="ECO:0000313" key="2">
    <source>
        <dbReference type="EMBL" id="CCI10516.1"/>
    </source>
</evidence>
<sequence>MYDRSTWKSFEPRQDSQSEFSGTTKWSTRRTYSVIRRDVILIKEIGIDPAAASINSNQQSPVQMSNGDEGCAGKHRVNKVALK</sequence>
<dbReference type="AlphaFoldDB" id="A0A024FU29"/>
<dbReference type="InParanoid" id="A0A024FU29"/>
<comment type="caution">
    <text evidence="2">The sequence shown here is derived from an EMBL/GenBank/DDBJ whole genome shotgun (WGS) entry which is preliminary data.</text>
</comment>
<reference evidence="2 3" key="1">
    <citation type="submission" date="2012-05" db="EMBL/GenBank/DDBJ databases">
        <title>Recombination and specialization in a pathogen metapopulation.</title>
        <authorList>
            <person name="Gardiner A."/>
            <person name="Kemen E."/>
            <person name="Schultz-Larsen T."/>
            <person name="MacLean D."/>
            <person name="Van Oosterhout C."/>
            <person name="Jones J.D.G."/>
        </authorList>
    </citation>
    <scope>NUCLEOTIDE SEQUENCE [LARGE SCALE GENOMIC DNA]</scope>
    <source>
        <strain evidence="2 3">Ac Nc2</strain>
    </source>
</reference>
<name>A0A024FU29_9STRA</name>
<feature type="compositionally biased region" description="Basic residues" evidence="1">
    <location>
        <begin position="73"/>
        <end position="83"/>
    </location>
</feature>
<evidence type="ECO:0000313" key="3">
    <source>
        <dbReference type="Proteomes" id="UP000053237"/>
    </source>
</evidence>
<protein>
    <submittedName>
        <fullName evidence="2">Uncharacterized protein</fullName>
    </submittedName>
</protein>
<keyword evidence="3" id="KW-1185">Reference proteome</keyword>
<feature type="region of interest" description="Disordered" evidence="1">
    <location>
        <begin position="56"/>
        <end position="83"/>
    </location>
</feature>
<dbReference type="EMBL" id="CAIX01000278">
    <property type="protein sequence ID" value="CCI10516.1"/>
    <property type="molecule type" value="Genomic_DNA"/>
</dbReference>
<organism evidence="2 3">
    <name type="scientific">Albugo candida</name>
    <dbReference type="NCBI Taxonomy" id="65357"/>
    <lineage>
        <taxon>Eukaryota</taxon>
        <taxon>Sar</taxon>
        <taxon>Stramenopiles</taxon>
        <taxon>Oomycota</taxon>
        <taxon>Peronosporomycetes</taxon>
        <taxon>Albuginales</taxon>
        <taxon>Albuginaceae</taxon>
        <taxon>Albugo</taxon>
    </lineage>
</organism>
<evidence type="ECO:0000256" key="1">
    <source>
        <dbReference type="SAM" id="MobiDB-lite"/>
    </source>
</evidence>
<accession>A0A024FU29</accession>
<proteinExistence type="predicted"/>
<feature type="compositionally biased region" description="Basic and acidic residues" evidence="1">
    <location>
        <begin position="1"/>
        <end position="16"/>
    </location>
</feature>
<gene>
    <name evidence="2" type="ORF">BN9_104200</name>
</gene>
<feature type="compositionally biased region" description="Polar residues" evidence="1">
    <location>
        <begin position="56"/>
        <end position="66"/>
    </location>
</feature>
<dbReference type="Proteomes" id="UP000053237">
    <property type="component" value="Unassembled WGS sequence"/>
</dbReference>